<reference evidence="3" key="1">
    <citation type="journal article" date="2019" name="Int. J. Syst. Evol. Microbiol.">
        <title>The Global Catalogue of Microorganisms (GCM) 10K type strain sequencing project: providing services to taxonomists for standard genome sequencing and annotation.</title>
        <authorList>
            <consortium name="The Broad Institute Genomics Platform"/>
            <consortium name="The Broad Institute Genome Sequencing Center for Infectious Disease"/>
            <person name="Wu L."/>
            <person name="Ma J."/>
        </authorList>
    </citation>
    <scope>NUCLEOTIDE SEQUENCE [LARGE SCALE GENOMIC DNA]</scope>
    <source>
        <strain evidence="3">CCUG 61889</strain>
    </source>
</reference>
<feature type="compositionally biased region" description="Basic and acidic residues" evidence="1">
    <location>
        <begin position="1"/>
        <end position="25"/>
    </location>
</feature>
<gene>
    <name evidence="2" type="ORF">ACFOU2_01000</name>
</gene>
<dbReference type="EMBL" id="JBHRZT010000007">
    <property type="protein sequence ID" value="MFC3882175.1"/>
    <property type="molecule type" value="Genomic_DNA"/>
</dbReference>
<keyword evidence="3" id="KW-1185">Reference proteome</keyword>
<feature type="region of interest" description="Disordered" evidence="1">
    <location>
        <begin position="1"/>
        <end position="29"/>
    </location>
</feature>
<organism evidence="2 3">
    <name type="scientific">Bacillus songklensis</name>
    <dbReference type="NCBI Taxonomy" id="1069116"/>
    <lineage>
        <taxon>Bacteria</taxon>
        <taxon>Bacillati</taxon>
        <taxon>Bacillota</taxon>
        <taxon>Bacilli</taxon>
        <taxon>Bacillales</taxon>
        <taxon>Bacillaceae</taxon>
        <taxon>Bacillus</taxon>
    </lineage>
</organism>
<evidence type="ECO:0000313" key="2">
    <source>
        <dbReference type="EMBL" id="MFC3882175.1"/>
    </source>
</evidence>
<name>A0ABV8AX14_9BACI</name>
<evidence type="ECO:0000256" key="1">
    <source>
        <dbReference type="SAM" id="MobiDB-lite"/>
    </source>
</evidence>
<proteinExistence type="predicted"/>
<accession>A0ABV8AX14</accession>
<dbReference type="Proteomes" id="UP001595752">
    <property type="component" value="Unassembled WGS sequence"/>
</dbReference>
<dbReference type="RefSeq" id="WP_377911403.1">
    <property type="nucleotide sequence ID" value="NZ_JBHRZT010000007.1"/>
</dbReference>
<comment type="caution">
    <text evidence="2">The sequence shown here is derived from an EMBL/GenBank/DDBJ whole genome shotgun (WGS) entry which is preliminary data.</text>
</comment>
<protein>
    <submittedName>
        <fullName evidence="2">Uncharacterized protein</fullName>
    </submittedName>
</protein>
<evidence type="ECO:0000313" key="3">
    <source>
        <dbReference type="Proteomes" id="UP001595752"/>
    </source>
</evidence>
<sequence length="52" mass="5986">MDKKTYLLSHPLERTRHENPAKSEDSVTGPFSKDQLLSWMRKELGMGVFCSC</sequence>